<proteinExistence type="predicted"/>
<sequence>MLSKEQIKAIESNKKLFIFVSDLLNEINKKGEREMTVVFENGKIKRTKKVKIE</sequence>
<name>A0A8S5NVU6_9CAUD</name>
<accession>A0A8S5NVU6</accession>
<dbReference type="EMBL" id="BK015260">
    <property type="protein sequence ID" value="DAD98344.1"/>
    <property type="molecule type" value="Genomic_DNA"/>
</dbReference>
<evidence type="ECO:0000313" key="1">
    <source>
        <dbReference type="EMBL" id="DAD98344.1"/>
    </source>
</evidence>
<organism evidence="1">
    <name type="scientific">Siphoviridae sp. ctgEf12</name>
    <dbReference type="NCBI Taxonomy" id="2825605"/>
    <lineage>
        <taxon>Viruses</taxon>
        <taxon>Duplodnaviria</taxon>
        <taxon>Heunggongvirae</taxon>
        <taxon>Uroviricota</taxon>
        <taxon>Caudoviricetes</taxon>
    </lineage>
</organism>
<protein>
    <submittedName>
        <fullName evidence="1">Uncharacterized protein</fullName>
    </submittedName>
</protein>
<reference evidence="1" key="1">
    <citation type="journal article" date="2021" name="Proc. Natl. Acad. Sci. U.S.A.">
        <title>A Catalog of Tens of Thousands of Viruses from Human Metagenomes Reveals Hidden Associations with Chronic Diseases.</title>
        <authorList>
            <person name="Tisza M.J."/>
            <person name="Buck C.B."/>
        </authorList>
    </citation>
    <scope>NUCLEOTIDE SEQUENCE</scope>
    <source>
        <strain evidence="1">CtgEf12</strain>
    </source>
</reference>